<dbReference type="AlphaFoldDB" id="A0A645DZQ6"/>
<organism evidence="1">
    <name type="scientific">bioreactor metagenome</name>
    <dbReference type="NCBI Taxonomy" id="1076179"/>
    <lineage>
        <taxon>unclassified sequences</taxon>
        <taxon>metagenomes</taxon>
        <taxon>ecological metagenomes</taxon>
    </lineage>
</organism>
<reference evidence="1" key="1">
    <citation type="submission" date="2019-08" db="EMBL/GenBank/DDBJ databases">
        <authorList>
            <person name="Kucharzyk K."/>
            <person name="Murdoch R.W."/>
            <person name="Higgins S."/>
            <person name="Loffler F."/>
        </authorList>
    </citation>
    <scope>NUCLEOTIDE SEQUENCE</scope>
</reference>
<name>A0A645DZQ6_9ZZZZ</name>
<protein>
    <submittedName>
        <fullName evidence="1">Uncharacterized protein</fullName>
    </submittedName>
</protein>
<comment type="caution">
    <text evidence="1">The sequence shown here is derived from an EMBL/GenBank/DDBJ whole genome shotgun (WGS) entry which is preliminary data.</text>
</comment>
<sequence>MVMFAFLTVSTSLTGVLSKVNFSLTGGEGIDTGSTGSMRSRAFCLLFAREEVVARTMFLAINSAIPAIFSFCS</sequence>
<gene>
    <name evidence="1" type="ORF">SDC9_140954</name>
</gene>
<proteinExistence type="predicted"/>
<dbReference type="EMBL" id="VSSQ01040536">
    <property type="protein sequence ID" value="MPM93812.1"/>
    <property type="molecule type" value="Genomic_DNA"/>
</dbReference>
<accession>A0A645DZQ6</accession>
<evidence type="ECO:0000313" key="1">
    <source>
        <dbReference type="EMBL" id="MPM93812.1"/>
    </source>
</evidence>